<evidence type="ECO:0000313" key="1">
    <source>
        <dbReference type="EMBL" id="KPJ65069.1"/>
    </source>
</evidence>
<comment type="caution">
    <text evidence="1">The sequence shown here is derived from an EMBL/GenBank/DDBJ whole genome shotgun (WGS) entry which is preliminary data.</text>
</comment>
<name>A0A0S7XRD3_UNCSA</name>
<evidence type="ECO:0008006" key="3">
    <source>
        <dbReference type="Google" id="ProtNLM"/>
    </source>
</evidence>
<dbReference type="Proteomes" id="UP000051861">
    <property type="component" value="Unassembled WGS sequence"/>
</dbReference>
<dbReference type="AlphaFoldDB" id="A0A0S7XRD3"/>
<reference evidence="1 2" key="1">
    <citation type="journal article" date="2015" name="Microbiome">
        <title>Genomic resolution of linkages in carbon, nitrogen, and sulfur cycling among widespread estuary sediment bacteria.</title>
        <authorList>
            <person name="Baker B.J."/>
            <person name="Lazar C.S."/>
            <person name="Teske A.P."/>
            <person name="Dick G.J."/>
        </authorList>
    </citation>
    <scope>NUCLEOTIDE SEQUENCE [LARGE SCALE GENOMIC DNA]</scope>
    <source>
        <strain evidence="1">DG_54_3</strain>
    </source>
</reference>
<evidence type="ECO:0000313" key="2">
    <source>
        <dbReference type="Proteomes" id="UP000051861"/>
    </source>
</evidence>
<protein>
    <recommendedName>
        <fullName evidence="3">RNase H type-1 domain-containing protein</fullName>
    </recommendedName>
</protein>
<organism evidence="1 2">
    <name type="scientific">candidate division WOR-1 bacterium DG_54_3</name>
    <dbReference type="NCBI Taxonomy" id="1703775"/>
    <lineage>
        <taxon>Bacteria</taxon>
        <taxon>Bacillati</taxon>
        <taxon>Saganbacteria</taxon>
    </lineage>
</organism>
<proteinExistence type="predicted"/>
<dbReference type="EMBL" id="LIZX01000138">
    <property type="protein sequence ID" value="KPJ65069.1"/>
    <property type="molecule type" value="Genomic_DNA"/>
</dbReference>
<sequence length="154" mass="17854">MEKISVKPRIKCFISAKTLLLNKEKRQNGLISFAIPDLGILFKERYFGSHYELEYISLLALLRFIELNFKAFQSQKLNVLCSSPLLVHQMSENVVCQKEVERYRGLALAYKKKLKFSLSWIPESANRAQNGMMDLPPLKNSLNFNFEDIHKKLG</sequence>
<gene>
    <name evidence="1" type="ORF">AMJ44_11145</name>
</gene>
<accession>A0A0S7XRD3</accession>